<keyword evidence="1" id="KW-1133">Transmembrane helix</keyword>
<protein>
    <submittedName>
        <fullName evidence="2">Uncharacterized protein</fullName>
    </submittedName>
</protein>
<dbReference type="NCBIfam" id="NF041644">
    <property type="entry name" value="CBO0543_fam"/>
    <property type="match status" value="1"/>
</dbReference>
<evidence type="ECO:0000256" key="1">
    <source>
        <dbReference type="SAM" id="Phobius"/>
    </source>
</evidence>
<keyword evidence="3" id="KW-1185">Reference proteome</keyword>
<keyword evidence="1" id="KW-0812">Transmembrane</keyword>
<comment type="caution">
    <text evidence="2">The sequence shown here is derived from an EMBL/GenBank/DDBJ whole genome shotgun (WGS) entry which is preliminary data.</text>
</comment>
<accession>A0ABT9XVQ7</accession>
<dbReference type="EMBL" id="JAUSTW010000004">
    <property type="protein sequence ID" value="MDQ0199653.1"/>
    <property type="molecule type" value="Genomic_DNA"/>
</dbReference>
<dbReference type="RefSeq" id="WP_307408771.1">
    <property type="nucleotide sequence ID" value="NZ_JAUSTW010000004.1"/>
</dbReference>
<feature type="transmembrane region" description="Helical" evidence="1">
    <location>
        <begin position="124"/>
        <end position="143"/>
    </location>
</feature>
<keyword evidence="1" id="KW-0472">Membrane</keyword>
<name>A0ABT9XVQ7_9BACI</name>
<feature type="transmembrane region" description="Helical" evidence="1">
    <location>
        <begin position="67"/>
        <end position="89"/>
    </location>
</feature>
<gene>
    <name evidence="2" type="ORF">J2S10_002835</name>
</gene>
<organism evidence="2 3">
    <name type="scientific">Neobacillus ginsengisoli</name>
    <dbReference type="NCBI Taxonomy" id="904295"/>
    <lineage>
        <taxon>Bacteria</taxon>
        <taxon>Bacillati</taxon>
        <taxon>Bacillota</taxon>
        <taxon>Bacilli</taxon>
        <taxon>Bacillales</taxon>
        <taxon>Bacillaceae</taxon>
        <taxon>Neobacillus</taxon>
    </lineage>
</organism>
<proteinExistence type="predicted"/>
<dbReference type="InterPro" id="IPR048147">
    <property type="entry name" value="CBO0543-like"/>
</dbReference>
<reference evidence="2 3" key="1">
    <citation type="submission" date="2023-07" db="EMBL/GenBank/DDBJ databases">
        <title>Genomic Encyclopedia of Type Strains, Phase IV (KMG-IV): sequencing the most valuable type-strain genomes for metagenomic binning, comparative biology and taxonomic classification.</title>
        <authorList>
            <person name="Goeker M."/>
        </authorList>
    </citation>
    <scope>NUCLEOTIDE SEQUENCE [LARGE SCALE GENOMIC DNA]</scope>
    <source>
        <strain evidence="2 3">DSM 27594</strain>
    </source>
</reference>
<feature type="transmembrane region" description="Helical" evidence="1">
    <location>
        <begin position="149"/>
        <end position="168"/>
    </location>
</feature>
<feature type="transmembrane region" description="Helical" evidence="1">
    <location>
        <begin position="26"/>
        <end position="46"/>
    </location>
</feature>
<evidence type="ECO:0000313" key="2">
    <source>
        <dbReference type="EMBL" id="MDQ0199653.1"/>
    </source>
</evidence>
<dbReference type="Proteomes" id="UP001224122">
    <property type="component" value="Unassembled WGS sequence"/>
</dbReference>
<evidence type="ECO:0000313" key="3">
    <source>
        <dbReference type="Proteomes" id="UP001224122"/>
    </source>
</evidence>
<sequence>MNLNVLYAAIFIFSAIKWGDWKNWKAYYPTFLFLMLGDLVYQFLFYKYSMWEYVPVGSDKSWAKHTHIAFLIMLIKYPATILIFLGHLPKVHWKKLMYILAWTLGYVLNEYFDLKIGSMIHKHGWHLGWSALFSFVMFTVLAIHYKYPLLAWVLSAIFATFLWNIFGISQSILK</sequence>